<evidence type="ECO:0000313" key="3">
    <source>
        <dbReference type="EMBL" id="TDZ79495.1"/>
    </source>
</evidence>
<dbReference type="PROSITE" id="PS51257">
    <property type="entry name" value="PROKAR_LIPOPROTEIN"/>
    <property type="match status" value="1"/>
</dbReference>
<gene>
    <name evidence="3" type="ORF">DE4585_03241</name>
</gene>
<feature type="region of interest" description="Disordered" evidence="1">
    <location>
        <begin position="24"/>
        <end position="57"/>
    </location>
</feature>
<organism evidence="3 4">
    <name type="scientific">Mycobacteroides salmoniphilum</name>
    <dbReference type="NCBI Taxonomy" id="404941"/>
    <lineage>
        <taxon>Bacteria</taxon>
        <taxon>Bacillati</taxon>
        <taxon>Actinomycetota</taxon>
        <taxon>Actinomycetes</taxon>
        <taxon>Mycobacteriales</taxon>
        <taxon>Mycobacteriaceae</taxon>
        <taxon>Mycobacteroides</taxon>
    </lineage>
</organism>
<feature type="chain" id="PRO_5039299665" description="DUF3298 domain-containing protein" evidence="2">
    <location>
        <begin position="25"/>
        <end position="255"/>
    </location>
</feature>
<comment type="caution">
    <text evidence="3">The sequence shown here is derived from an EMBL/GenBank/DDBJ whole genome shotgun (WGS) entry which is preliminary data.</text>
</comment>
<evidence type="ECO:0000256" key="2">
    <source>
        <dbReference type="SAM" id="SignalP"/>
    </source>
</evidence>
<feature type="signal peptide" evidence="2">
    <location>
        <begin position="1"/>
        <end position="24"/>
    </location>
</feature>
<accession>A0A4R8S0G9</accession>
<reference evidence="3 4" key="1">
    <citation type="journal article" date="2019" name="Sci. Rep.">
        <title>Extended insight into the Mycobacterium chelonae-abscessus complex through whole genome sequencing of Mycobacterium salmoniphilum outbreak and Mycobacterium salmoniphilum-like strains.</title>
        <authorList>
            <person name="Behra P.R.K."/>
            <person name="Das S."/>
            <person name="Pettersson B.M.F."/>
            <person name="Shirreff L."/>
            <person name="DuCote T."/>
            <person name="Jacobsson K.G."/>
            <person name="Ennis D.G."/>
            <person name="Kirsebom L.A."/>
        </authorList>
    </citation>
    <scope>NUCLEOTIDE SEQUENCE [LARGE SCALE GENOMIC DNA]</scope>
    <source>
        <strain evidence="3 4">DE 4585</strain>
    </source>
</reference>
<proteinExistence type="predicted"/>
<evidence type="ECO:0008006" key="5">
    <source>
        <dbReference type="Google" id="ProtNLM"/>
    </source>
</evidence>
<dbReference type="Proteomes" id="UP000295117">
    <property type="component" value="Unassembled WGS sequence"/>
</dbReference>
<feature type="compositionally biased region" description="Low complexity" evidence="1">
    <location>
        <begin position="31"/>
        <end position="47"/>
    </location>
</feature>
<protein>
    <recommendedName>
        <fullName evidence="5">DUF3298 domain-containing protein</fullName>
    </recommendedName>
</protein>
<dbReference type="EMBL" id="PECH01000008">
    <property type="protein sequence ID" value="TDZ79495.1"/>
    <property type="molecule type" value="Genomic_DNA"/>
</dbReference>
<dbReference type="AlphaFoldDB" id="A0A4R8S0G9"/>
<name>A0A4R8S0G9_9MYCO</name>
<dbReference type="RefSeq" id="WP_134071966.1">
    <property type="nucleotide sequence ID" value="NZ_PECH01000008.1"/>
</dbReference>
<evidence type="ECO:0000256" key="1">
    <source>
        <dbReference type="SAM" id="MobiDB-lite"/>
    </source>
</evidence>
<evidence type="ECO:0000313" key="4">
    <source>
        <dbReference type="Proteomes" id="UP000295117"/>
    </source>
</evidence>
<keyword evidence="2" id="KW-0732">Signal</keyword>
<sequence precursor="true">MRARGGTAAVAVVMCVVASGCGRATDHAEQTSTATESSSRTTSSRSAVNPAPAFGYTPVSETVKGAEGMVTYDVQVPQLSGGVPAVRDRFNEGTRAALRELIDALPGPGNSQQVSIGDGDVGPGLDATGVAMIGPHVVAGVQVYLWYAGGAHPNQSVSTTVINSDTAQPITYDDLFPNQYAALERLRQVLPDLDPTGRVRQGTVNGRLEQWVPAPTGLRFYVLVSHAAGDFVPITVPWERIRDQVAPGILPILSQ</sequence>